<feature type="transmembrane region" description="Helical" evidence="1">
    <location>
        <begin position="237"/>
        <end position="254"/>
    </location>
</feature>
<feature type="transmembrane region" description="Helical" evidence="1">
    <location>
        <begin position="152"/>
        <end position="174"/>
    </location>
</feature>
<reference evidence="2 3" key="1">
    <citation type="submission" date="2020-03" db="EMBL/GenBank/DDBJ databases">
        <title>Leucobacter sp. nov., isolated from beetles.</title>
        <authorList>
            <person name="Hyun D.-W."/>
            <person name="Bae J.-W."/>
        </authorList>
    </citation>
    <scope>NUCLEOTIDE SEQUENCE [LARGE SCALE GENOMIC DNA]</scope>
    <source>
        <strain evidence="2 3">HDW9C</strain>
    </source>
</reference>
<gene>
    <name evidence="2" type="ORF">G7068_07305</name>
</gene>
<dbReference type="AlphaFoldDB" id="A0A6G7XEK5"/>
<keyword evidence="1" id="KW-0472">Membrane</keyword>
<dbReference type="EMBL" id="CP049863">
    <property type="protein sequence ID" value="QIK63024.1"/>
    <property type="molecule type" value="Genomic_DNA"/>
</dbReference>
<evidence type="ECO:0000256" key="1">
    <source>
        <dbReference type="SAM" id="Phobius"/>
    </source>
</evidence>
<sequence length="423" mass="48063">MAPYVDIWDHKGPGLFLIEWLGQVIWPGRIGIFIIQVLSLFGTLLCLDSIAKHFISPLLRGLAVIITLAFLVAPYQGGNLTEEYSLFFIALVLMLLTREWCTGKPLALIWFSVAGASFAFLAFIRINNAVPVFAIFLVYFVFALIKKKRVWVPLLISLAGFAATTFAFLAWFALAGSLSEMLYAVFTFNSLYNSAYPYDYNSLLGTPYGILGAFALLLGLVGGIVDRQIHKRQEWFALSWTMVALSGAVMFMNTNAYMHYLQLGLPIVFLGSVLIMQAVKNESKFLVAIVVLLLTVPMMLGYVHRSTVSPAPKNEASYAAAAERILEWIPESDRSQVYGWNLEPKFFLITDTLPIQRFYFLQDKWSEIDPKIKQEVLNFVSDEKPRWVIRPKTQEPITEMQKLLDSNYDLVHENSYFYLYELK</sequence>
<proteinExistence type="predicted"/>
<feature type="transmembrane region" description="Helical" evidence="1">
    <location>
        <begin position="24"/>
        <end position="47"/>
    </location>
</feature>
<organism evidence="2 3">
    <name type="scientific">Leucobacter viscericola</name>
    <dbReference type="NCBI Taxonomy" id="2714935"/>
    <lineage>
        <taxon>Bacteria</taxon>
        <taxon>Bacillati</taxon>
        <taxon>Actinomycetota</taxon>
        <taxon>Actinomycetes</taxon>
        <taxon>Micrococcales</taxon>
        <taxon>Microbacteriaceae</taxon>
        <taxon>Leucobacter</taxon>
    </lineage>
</organism>
<feature type="transmembrane region" description="Helical" evidence="1">
    <location>
        <begin position="106"/>
        <end position="123"/>
    </location>
</feature>
<keyword evidence="3" id="KW-1185">Reference proteome</keyword>
<protein>
    <recommendedName>
        <fullName evidence="4">Glycosyltransferase RgtA/B/C/D-like domain-containing protein</fullName>
    </recommendedName>
</protein>
<feature type="transmembrane region" description="Helical" evidence="1">
    <location>
        <begin position="84"/>
        <end position="101"/>
    </location>
</feature>
<keyword evidence="1" id="KW-0812">Transmembrane</keyword>
<feature type="transmembrane region" description="Helical" evidence="1">
    <location>
        <begin position="129"/>
        <end position="145"/>
    </location>
</feature>
<feature type="transmembrane region" description="Helical" evidence="1">
    <location>
        <begin position="206"/>
        <end position="225"/>
    </location>
</feature>
<evidence type="ECO:0000313" key="2">
    <source>
        <dbReference type="EMBL" id="QIK63024.1"/>
    </source>
</evidence>
<dbReference type="Proteomes" id="UP000502677">
    <property type="component" value="Chromosome"/>
</dbReference>
<evidence type="ECO:0000313" key="3">
    <source>
        <dbReference type="Proteomes" id="UP000502677"/>
    </source>
</evidence>
<feature type="transmembrane region" description="Helical" evidence="1">
    <location>
        <begin position="285"/>
        <end position="303"/>
    </location>
</feature>
<dbReference type="KEGG" id="lvi:G7068_07305"/>
<name>A0A6G7XEK5_9MICO</name>
<keyword evidence="1" id="KW-1133">Transmembrane helix</keyword>
<evidence type="ECO:0008006" key="4">
    <source>
        <dbReference type="Google" id="ProtNLM"/>
    </source>
</evidence>
<dbReference type="RefSeq" id="WP_166290654.1">
    <property type="nucleotide sequence ID" value="NZ_CP049863.1"/>
</dbReference>
<accession>A0A6G7XEK5</accession>
<feature type="transmembrane region" description="Helical" evidence="1">
    <location>
        <begin position="260"/>
        <end position="278"/>
    </location>
</feature>
<feature type="transmembrane region" description="Helical" evidence="1">
    <location>
        <begin position="59"/>
        <end position="78"/>
    </location>
</feature>